<evidence type="ECO:0000313" key="19">
    <source>
        <dbReference type="EMBL" id="MDX8532958.1"/>
    </source>
</evidence>
<protein>
    <recommendedName>
        <fullName evidence="6">Phosphoenolpyruvate-protein phosphotransferase</fullName>
        <ecNumber evidence="5">2.7.3.9</ecNumber>
    </recommendedName>
    <alternativeName>
        <fullName evidence="15">Phosphotransferase system, enzyme I</fullName>
    </alternativeName>
</protein>
<keyword evidence="8" id="KW-0963">Cytoplasm</keyword>
<dbReference type="InterPro" id="IPR040442">
    <property type="entry name" value="Pyrv_kinase-like_dom_sf"/>
</dbReference>
<comment type="subcellular location">
    <subcellularLocation>
        <location evidence="3">Cytoplasm</location>
    </subcellularLocation>
</comment>
<dbReference type="EC" id="2.7.3.9" evidence="5"/>
<keyword evidence="11" id="KW-0598">Phosphotransferase system</keyword>
<organism evidence="19 20">
    <name type="scientific">Mesorhizobium vachelliae</name>
    <dbReference type="NCBI Taxonomy" id="3072309"/>
    <lineage>
        <taxon>Bacteria</taxon>
        <taxon>Pseudomonadati</taxon>
        <taxon>Pseudomonadota</taxon>
        <taxon>Alphaproteobacteria</taxon>
        <taxon>Hyphomicrobiales</taxon>
        <taxon>Phyllobacteriaceae</taxon>
        <taxon>Mesorhizobium</taxon>
    </lineage>
</organism>
<dbReference type="Pfam" id="PF05524">
    <property type="entry name" value="PEP-utilisers_N"/>
    <property type="match status" value="1"/>
</dbReference>
<dbReference type="PANTHER" id="PTHR46244">
    <property type="entry name" value="PHOSPHOENOLPYRUVATE-PROTEIN PHOSPHOTRANSFERASE"/>
    <property type="match status" value="1"/>
</dbReference>
<dbReference type="InterPro" id="IPR036618">
    <property type="entry name" value="PtsI_HPr-bd_sf"/>
</dbReference>
<evidence type="ECO:0000256" key="7">
    <source>
        <dbReference type="ARBA" id="ARBA00022448"/>
    </source>
</evidence>
<dbReference type="InterPro" id="IPR008279">
    <property type="entry name" value="PEP-util_enz_mobile_dom"/>
</dbReference>
<dbReference type="InterPro" id="IPR024692">
    <property type="entry name" value="PTS_EI"/>
</dbReference>
<dbReference type="PIRSF" id="PIRSF000732">
    <property type="entry name" value="PTS_enzyme_I"/>
    <property type="match status" value="1"/>
</dbReference>
<name>A0ABU5A5L9_9HYPH</name>
<dbReference type="Proteomes" id="UP001285154">
    <property type="component" value="Unassembled WGS sequence"/>
</dbReference>
<dbReference type="Gene3D" id="1.10.274.10">
    <property type="entry name" value="PtsI, HPr-binding domain"/>
    <property type="match status" value="1"/>
</dbReference>
<accession>A0ABU5A5L9</accession>
<keyword evidence="9" id="KW-0762">Sugar transport</keyword>
<keyword evidence="14" id="KW-0460">Magnesium</keyword>
<comment type="catalytic activity">
    <reaction evidence="1">
        <text>L-histidyl-[protein] + phosphoenolpyruvate = N(pros)-phospho-L-histidyl-[protein] + pyruvate</text>
        <dbReference type="Rhea" id="RHEA:23880"/>
        <dbReference type="Rhea" id="RHEA-COMP:9745"/>
        <dbReference type="Rhea" id="RHEA-COMP:9746"/>
        <dbReference type="ChEBI" id="CHEBI:15361"/>
        <dbReference type="ChEBI" id="CHEBI:29979"/>
        <dbReference type="ChEBI" id="CHEBI:58702"/>
        <dbReference type="ChEBI" id="CHEBI:64837"/>
        <dbReference type="EC" id="2.7.3.9"/>
    </reaction>
</comment>
<dbReference type="InterPro" id="IPR008731">
    <property type="entry name" value="PTS_EIN"/>
</dbReference>
<dbReference type="RefSeq" id="WP_320249425.1">
    <property type="nucleotide sequence ID" value="NZ_JAVIIQ010000006.1"/>
</dbReference>
<evidence type="ECO:0000256" key="4">
    <source>
        <dbReference type="ARBA" id="ARBA00007837"/>
    </source>
</evidence>
<keyword evidence="12" id="KW-0479">Metal-binding</keyword>
<keyword evidence="7" id="KW-0813">Transport</keyword>
<evidence type="ECO:0000313" key="20">
    <source>
        <dbReference type="Proteomes" id="UP001285154"/>
    </source>
</evidence>
<dbReference type="InterPro" id="IPR036637">
    <property type="entry name" value="Phosphohistidine_dom_sf"/>
</dbReference>
<dbReference type="GO" id="GO:0008965">
    <property type="term" value="F:phosphoenolpyruvate-protein phosphotransferase activity"/>
    <property type="evidence" value="ECO:0007669"/>
    <property type="project" value="UniProtKB-EC"/>
</dbReference>
<evidence type="ECO:0000259" key="16">
    <source>
        <dbReference type="Pfam" id="PF00391"/>
    </source>
</evidence>
<dbReference type="SUPFAM" id="SSF47831">
    <property type="entry name" value="Enzyme I of the PEP:sugar phosphotransferase system HPr-binding (sub)domain"/>
    <property type="match status" value="1"/>
</dbReference>
<keyword evidence="10 19" id="KW-0808">Transferase</keyword>
<evidence type="ECO:0000259" key="18">
    <source>
        <dbReference type="Pfam" id="PF05524"/>
    </source>
</evidence>
<evidence type="ECO:0000256" key="6">
    <source>
        <dbReference type="ARBA" id="ARBA00016544"/>
    </source>
</evidence>
<evidence type="ECO:0000256" key="2">
    <source>
        <dbReference type="ARBA" id="ARBA00001946"/>
    </source>
</evidence>
<feature type="domain" description="PEP-utilising enzyme C-terminal" evidence="17">
    <location>
        <begin position="241"/>
        <end position="522"/>
    </location>
</feature>
<proteinExistence type="inferred from homology"/>
<dbReference type="SUPFAM" id="SSF51621">
    <property type="entry name" value="Phosphoenolpyruvate/pyruvate domain"/>
    <property type="match status" value="1"/>
</dbReference>
<sequence>MRVDGVPASPGYAEGPLFDLDRPPARYKAKASADEEQVALANAIGKAVGRLAALVETADGDAAGILEFHIAMLEDDALSGPALAAIGSGQPADVAWRAALDGEIAGYEASDQDYFRARAADLRDIRDQVLRALSEDNEATAPPGAILYGEDIAPTRFLETDWSVGGGIALRSSSTASHVAMLARSRGVPMVVGLGASAAPPTGVALLDAERGRVVFSPSPAEIEAFRQSASAFADRQGAAQTFLTAPAVTRAGTAVRVQVNIAYPSDVDGIDIATCDGVGLMRTEFLFGKTLPDEETQYRAYRKVLEWAGDKPVTIRTVDAGGDKPVPGFTVEETNPFLGLRGIRLSLKRRDIFRVQIRALLRAAIHGNLKVMFPMIATPDEYSQAAALFAQEQAALAAQGVAHQLPPLGIMVEVPSVALAPEAFADVAFFSIGSNDLTQYVMAAARDNAAVAHLNSVRHPAVLRLIAAVTASGRERGIPVSLCGDAGGDPAAIPALIEAGLRDLSVAPAQLAMAKAAIADVPV</sequence>
<evidence type="ECO:0000256" key="1">
    <source>
        <dbReference type="ARBA" id="ARBA00000683"/>
    </source>
</evidence>
<dbReference type="NCBIfam" id="TIGR01417">
    <property type="entry name" value="PTS_I_fam"/>
    <property type="match status" value="1"/>
</dbReference>
<keyword evidence="20" id="KW-1185">Reference proteome</keyword>
<dbReference type="PRINTS" id="PR01736">
    <property type="entry name" value="PHPHTRNFRASE"/>
</dbReference>
<feature type="domain" description="PEP-utilising enzyme mobile" evidence="16">
    <location>
        <begin position="142"/>
        <end position="210"/>
    </location>
</feature>
<evidence type="ECO:0000256" key="11">
    <source>
        <dbReference type="ARBA" id="ARBA00022683"/>
    </source>
</evidence>
<dbReference type="Pfam" id="PF02896">
    <property type="entry name" value="PEP-utilizers_C"/>
    <property type="match status" value="1"/>
</dbReference>
<dbReference type="Pfam" id="PF00391">
    <property type="entry name" value="PEP-utilizers"/>
    <property type="match status" value="1"/>
</dbReference>
<comment type="cofactor">
    <cofactor evidence="2">
        <name>Mg(2+)</name>
        <dbReference type="ChEBI" id="CHEBI:18420"/>
    </cofactor>
</comment>
<comment type="similarity">
    <text evidence="4">Belongs to the PEP-utilizing enzyme family.</text>
</comment>
<gene>
    <name evidence="19" type="primary">ptsP</name>
    <name evidence="19" type="ORF">RFM42_18360</name>
</gene>
<dbReference type="Gene3D" id="3.50.30.10">
    <property type="entry name" value="Phosphohistidine domain"/>
    <property type="match status" value="1"/>
</dbReference>
<dbReference type="InterPro" id="IPR050499">
    <property type="entry name" value="PEP-utilizing_PTS_enzyme"/>
</dbReference>
<feature type="domain" description="Phosphotransferase system enzyme I N-terminal" evidence="18">
    <location>
        <begin position="5"/>
        <end position="118"/>
    </location>
</feature>
<evidence type="ECO:0000256" key="10">
    <source>
        <dbReference type="ARBA" id="ARBA00022679"/>
    </source>
</evidence>
<evidence type="ECO:0000256" key="8">
    <source>
        <dbReference type="ARBA" id="ARBA00022490"/>
    </source>
</evidence>
<evidence type="ECO:0000256" key="5">
    <source>
        <dbReference type="ARBA" id="ARBA00012232"/>
    </source>
</evidence>
<reference evidence="19 20" key="1">
    <citation type="submission" date="2023-08" db="EMBL/GenBank/DDBJ databases">
        <title>Implementing the SeqCode for naming new Mesorhizobium species isolated from Vachellia karroo root nodules.</title>
        <authorList>
            <person name="Van Lill M."/>
        </authorList>
    </citation>
    <scope>NUCLEOTIDE SEQUENCE [LARGE SCALE GENOMIC DNA]</scope>
    <source>
        <strain evidence="19 20">VK25D</strain>
    </source>
</reference>
<evidence type="ECO:0000256" key="13">
    <source>
        <dbReference type="ARBA" id="ARBA00022777"/>
    </source>
</evidence>
<dbReference type="InterPro" id="IPR000121">
    <property type="entry name" value="PEP_util_C"/>
</dbReference>
<dbReference type="PANTHER" id="PTHR46244:SF6">
    <property type="entry name" value="PHOSPHOENOLPYRUVATE-PROTEIN PHOSPHOTRANSFERASE"/>
    <property type="match status" value="1"/>
</dbReference>
<dbReference type="InterPro" id="IPR015813">
    <property type="entry name" value="Pyrv/PenolPyrv_kinase-like_dom"/>
</dbReference>
<dbReference type="Gene3D" id="3.20.20.60">
    <property type="entry name" value="Phosphoenolpyruvate-binding domains"/>
    <property type="match status" value="1"/>
</dbReference>
<dbReference type="EMBL" id="JAVIIQ010000006">
    <property type="protein sequence ID" value="MDX8532958.1"/>
    <property type="molecule type" value="Genomic_DNA"/>
</dbReference>
<keyword evidence="13" id="KW-0418">Kinase</keyword>
<evidence type="ECO:0000256" key="12">
    <source>
        <dbReference type="ARBA" id="ARBA00022723"/>
    </source>
</evidence>
<dbReference type="InterPro" id="IPR006318">
    <property type="entry name" value="PTS_EI-like"/>
</dbReference>
<evidence type="ECO:0000256" key="3">
    <source>
        <dbReference type="ARBA" id="ARBA00004496"/>
    </source>
</evidence>
<evidence type="ECO:0000256" key="9">
    <source>
        <dbReference type="ARBA" id="ARBA00022597"/>
    </source>
</evidence>
<dbReference type="SUPFAM" id="SSF52009">
    <property type="entry name" value="Phosphohistidine domain"/>
    <property type="match status" value="1"/>
</dbReference>
<evidence type="ECO:0000259" key="17">
    <source>
        <dbReference type="Pfam" id="PF02896"/>
    </source>
</evidence>
<evidence type="ECO:0000256" key="15">
    <source>
        <dbReference type="ARBA" id="ARBA00033235"/>
    </source>
</evidence>
<comment type="caution">
    <text evidence="19">The sequence shown here is derived from an EMBL/GenBank/DDBJ whole genome shotgun (WGS) entry which is preliminary data.</text>
</comment>
<evidence type="ECO:0000256" key="14">
    <source>
        <dbReference type="ARBA" id="ARBA00022842"/>
    </source>
</evidence>